<evidence type="ECO:0000259" key="2">
    <source>
        <dbReference type="Pfam" id="PF09374"/>
    </source>
</evidence>
<name>A0A6J5GS13_9BURK</name>
<dbReference type="RefSeq" id="WP_175197430.1">
    <property type="nucleotide sequence ID" value="NZ_CADIKL010000038.1"/>
</dbReference>
<evidence type="ECO:0000259" key="1">
    <source>
        <dbReference type="Pfam" id="PF05838"/>
    </source>
</evidence>
<dbReference type="Pfam" id="PF05838">
    <property type="entry name" value="Glyco_hydro_108"/>
    <property type="match status" value="1"/>
</dbReference>
<keyword evidence="4" id="KW-1185">Reference proteome</keyword>
<gene>
    <name evidence="3" type="ORF">LMG28688_05610</name>
</gene>
<feature type="domain" description="TtsA-like Glycoside hydrolase family 108" evidence="1">
    <location>
        <begin position="8"/>
        <end position="94"/>
    </location>
</feature>
<dbReference type="InterPro" id="IPR018537">
    <property type="entry name" value="Peptidoglycan-bd_3"/>
</dbReference>
<dbReference type="Proteomes" id="UP000494119">
    <property type="component" value="Unassembled WGS sequence"/>
</dbReference>
<dbReference type="AlphaFoldDB" id="A0A6J5GS13"/>
<dbReference type="Gene3D" id="1.20.141.10">
    <property type="entry name" value="Chitosanase, subunit A, domain 1"/>
    <property type="match status" value="1"/>
</dbReference>
<proteinExistence type="predicted"/>
<dbReference type="InterPro" id="IPR008565">
    <property type="entry name" value="TtsA-like_GH18_dom"/>
</dbReference>
<dbReference type="EMBL" id="CADIKL010000038">
    <property type="protein sequence ID" value="CAB3802662.1"/>
    <property type="molecule type" value="Genomic_DNA"/>
</dbReference>
<feature type="domain" description="Peptidoglycan binding" evidence="2">
    <location>
        <begin position="99"/>
        <end position="165"/>
    </location>
</feature>
<dbReference type="InterPro" id="IPR023346">
    <property type="entry name" value="Lysozyme-like_dom_sf"/>
</dbReference>
<sequence>MTDDDIIDYVLRFEGGFTNNPADHGGPTNFGITAADYGRFLGLKGPASAEQVSNMSRNDAIAIYKRDYIAQPGFEPITDGSVKLAVVDSGVLFGTSRSTRWLQQALNIKVDGAMGTDTLGALSACTDMPKLARGILALRFGAIADIVAKDRSQLIFLRGWVSRATSLLNML</sequence>
<organism evidence="3 4">
    <name type="scientific">Paraburkholderia caffeinitolerans</name>
    <dbReference type="NCBI Taxonomy" id="1723730"/>
    <lineage>
        <taxon>Bacteria</taxon>
        <taxon>Pseudomonadati</taxon>
        <taxon>Pseudomonadota</taxon>
        <taxon>Betaproteobacteria</taxon>
        <taxon>Burkholderiales</taxon>
        <taxon>Burkholderiaceae</taxon>
        <taxon>Paraburkholderia</taxon>
    </lineage>
</organism>
<accession>A0A6J5GS13</accession>
<reference evidence="3 4" key="1">
    <citation type="submission" date="2020-04" db="EMBL/GenBank/DDBJ databases">
        <authorList>
            <person name="De Canck E."/>
        </authorList>
    </citation>
    <scope>NUCLEOTIDE SEQUENCE [LARGE SCALE GENOMIC DNA]</scope>
    <source>
        <strain evidence="3 4">LMG 28688</strain>
    </source>
</reference>
<evidence type="ECO:0000313" key="3">
    <source>
        <dbReference type="EMBL" id="CAB3802662.1"/>
    </source>
</evidence>
<dbReference type="Pfam" id="PF09374">
    <property type="entry name" value="PG_binding_3"/>
    <property type="match status" value="1"/>
</dbReference>
<evidence type="ECO:0000313" key="4">
    <source>
        <dbReference type="Proteomes" id="UP000494119"/>
    </source>
</evidence>
<protein>
    <submittedName>
        <fullName evidence="3">Uncharacterized protein</fullName>
    </submittedName>
</protein>
<dbReference type="SUPFAM" id="SSF53955">
    <property type="entry name" value="Lysozyme-like"/>
    <property type="match status" value="1"/>
</dbReference>